<keyword evidence="1" id="KW-0472">Membrane</keyword>
<dbReference type="AlphaFoldDB" id="A0A1M5R3E4"/>
<dbReference type="Proteomes" id="UP000242592">
    <property type="component" value="Unassembled WGS sequence"/>
</dbReference>
<dbReference type="OrthoDB" id="48708at2"/>
<dbReference type="RefSeq" id="WP_073071378.1">
    <property type="nucleotide sequence ID" value="NZ_FQXN01000001.1"/>
</dbReference>
<evidence type="ECO:0000313" key="3">
    <source>
        <dbReference type="Proteomes" id="UP000242592"/>
    </source>
</evidence>
<reference evidence="3" key="1">
    <citation type="submission" date="2016-11" db="EMBL/GenBank/DDBJ databases">
        <authorList>
            <person name="Varghese N."/>
            <person name="Submissions S."/>
        </authorList>
    </citation>
    <scope>NUCLEOTIDE SEQUENCE [LARGE SCALE GENOMIC DNA]</scope>
    <source>
        <strain evidence="3">DSM 15807</strain>
    </source>
</reference>
<dbReference type="STRING" id="1123380.SAMN02745199_0308"/>
<protein>
    <submittedName>
        <fullName evidence="2">Uncharacterized protein</fullName>
    </submittedName>
</protein>
<evidence type="ECO:0000313" key="2">
    <source>
        <dbReference type="EMBL" id="SHH20721.1"/>
    </source>
</evidence>
<accession>A0A1M5R3E4</accession>
<evidence type="ECO:0000256" key="1">
    <source>
        <dbReference type="SAM" id="Phobius"/>
    </source>
</evidence>
<keyword evidence="1" id="KW-0812">Transmembrane</keyword>
<feature type="transmembrane region" description="Helical" evidence="1">
    <location>
        <begin position="6"/>
        <end position="24"/>
    </location>
</feature>
<keyword evidence="1" id="KW-1133">Transmembrane helix</keyword>
<dbReference type="EMBL" id="FQXN01000001">
    <property type="protein sequence ID" value="SHH20721.1"/>
    <property type="molecule type" value="Genomic_DNA"/>
</dbReference>
<sequence>MKRFMSIIYIFIAFIIFANIPLFIGTMEKNGEKYFVYEISPEFSFGPVTLGIGFTTYATDVVYGTFYYGLPSTHPSTNIINGFIINSLELNLDTFKFRYGKARPLTFGLGFNVRNYVNPNTRALDVSLKFDKFGLKVHVPYELQSFIPFSFVQSDSVYMGEFVSKFGMFDLEVSGAVDLEASNTFVMGNGTPVQYAGSIALVAPVMIFKIGIETAFQANPDFTKIGKGIFAGLYGKFGSAMEYTAGVFYTIDGFIPKLFDRNYASLKLNNSLPSLDEGNEKGYLVGFNIYLEPYGNGMLYLLGTLDGSLPIMEGRLRLNLPSIGSFNGLLLRAYYYDETPFMENKFFDSSSDSWLEISYPIIGMNFVAGVRYTWEETKWAKSIFVGSSVEF</sequence>
<gene>
    <name evidence="2" type="ORF">SAMN02745199_0308</name>
</gene>
<keyword evidence="3" id="KW-1185">Reference proteome</keyword>
<proteinExistence type="predicted"/>
<organism evidence="2 3">
    <name type="scientific">Thermosipho atlanticus DSM 15807</name>
    <dbReference type="NCBI Taxonomy" id="1123380"/>
    <lineage>
        <taxon>Bacteria</taxon>
        <taxon>Thermotogati</taxon>
        <taxon>Thermotogota</taxon>
        <taxon>Thermotogae</taxon>
        <taxon>Thermotogales</taxon>
        <taxon>Fervidobacteriaceae</taxon>
        <taxon>Thermosipho</taxon>
    </lineage>
</organism>
<name>A0A1M5R3E4_9BACT</name>